<dbReference type="Proteomes" id="UP001196843">
    <property type="component" value="Unassembled WGS sequence"/>
</dbReference>
<keyword evidence="2" id="KW-0732">Signal</keyword>
<keyword evidence="4" id="KW-1185">Reference proteome</keyword>
<feature type="chain" id="PRO_5045600667" evidence="2">
    <location>
        <begin position="26"/>
        <end position="101"/>
    </location>
</feature>
<evidence type="ECO:0000256" key="1">
    <source>
        <dbReference type="SAM" id="MobiDB-lite"/>
    </source>
</evidence>
<feature type="signal peptide" evidence="2">
    <location>
        <begin position="1"/>
        <end position="25"/>
    </location>
</feature>
<name>A0ABS7HKK8_9MICO</name>
<evidence type="ECO:0000313" key="4">
    <source>
        <dbReference type="Proteomes" id="UP001196843"/>
    </source>
</evidence>
<accession>A0ABS7HKK8</accession>
<reference evidence="3 4" key="1">
    <citation type="journal article" date="2021" name="MBio">
        <title>Poor Competitiveness of Bradyrhizobium in Pigeon Pea Root Colonization in Indian Soils.</title>
        <authorList>
            <person name="Chalasani D."/>
            <person name="Basu A."/>
            <person name="Pullabhotla S.V.S.R.N."/>
            <person name="Jorrin B."/>
            <person name="Neal A.L."/>
            <person name="Poole P.S."/>
            <person name="Podile A.R."/>
            <person name="Tkacz A."/>
        </authorList>
    </citation>
    <scope>NUCLEOTIDE SEQUENCE [LARGE SCALE GENOMIC DNA]</scope>
    <source>
        <strain evidence="3 4">HU14</strain>
    </source>
</reference>
<feature type="region of interest" description="Disordered" evidence="1">
    <location>
        <begin position="25"/>
        <end position="54"/>
    </location>
</feature>
<gene>
    <name evidence="3" type="ORF">JNB62_04645</name>
</gene>
<evidence type="ECO:0000256" key="2">
    <source>
        <dbReference type="SAM" id="SignalP"/>
    </source>
</evidence>
<organism evidence="3 4">
    <name type="scientific">Microbacterium jejuense</name>
    <dbReference type="NCBI Taxonomy" id="1263637"/>
    <lineage>
        <taxon>Bacteria</taxon>
        <taxon>Bacillati</taxon>
        <taxon>Actinomycetota</taxon>
        <taxon>Actinomycetes</taxon>
        <taxon>Micrococcales</taxon>
        <taxon>Microbacteriaceae</taxon>
        <taxon>Microbacterium</taxon>
    </lineage>
</organism>
<feature type="compositionally biased region" description="Low complexity" evidence="1">
    <location>
        <begin position="25"/>
        <end position="43"/>
    </location>
</feature>
<comment type="caution">
    <text evidence="3">The sequence shown here is derived from an EMBL/GenBank/DDBJ whole genome shotgun (WGS) entry which is preliminary data.</text>
</comment>
<dbReference type="EMBL" id="JAEUAW010000003">
    <property type="protein sequence ID" value="MBW9092965.1"/>
    <property type="molecule type" value="Genomic_DNA"/>
</dbReference>
<evidence type="ECO:0000313" key="3">
    <source>
        <dbReference type="EMBL" id="MBW9092965.1"/>
    </source>
</evidence>
<dbReference type="RefSeq" id="WP_220299698.1">
    <property type="nucleotide sequence ID" value="NZ_JAEUAW010000003.1"/>
</dbReference>
<protein>
    <submittedName>
        <fullName evidence="3">Uncharacterized protein</fullName>
    </submittedName>
</protein>
<proteinExistence type="predicted"/>
<dbReference type="PROSITE" id="PS51257">
    <property type="entry name" value="PROKAR_LIPOPROTEIN"/>
    <property type="match status" value="1"/>
</dbReference>
<sequence length="101" mass="10401">MMRFRRVTGAGIVLTLLLASASCQATPAGGAPTPSPGATAPASRGSDATRHATSSALRDWIAQRRYDALEAAGGRGTLHCVQTQRLGGAGPARVLCVDWAR</sequence>